<dbReference type="InterPro" id="IPR001394">
    <property type="entry name" value="Peptidase_C19_UCH"/>
</dbReference>
<dbReference type="InterPro" id="IPR025305">
    <property type="entry name" value="UCH_repeat_domain"/>
</dbReference>
<feature type="compositionally biased region" description="Polar residues" evidence="8">
    <location>
        <begin position="124"/>
        <end position="133"/>
    </location>
</feature>
<feature type="region of interest" description="Disordered" evidence="8">
    <location>
        <begin position="862"/>
        <end position="961"/>
    </location>
</feature>
<keyword evidence="5" id="KW-0378">Hydrolase</keyword>
<feature type="domain" description="USP" evidence="9">
    <location>
        <begin position="948"/>
        <end position="1359"/>
    </location>
</feature>
<dbReference type="RefSeq" id="XP_014182956.1">
    <property type="nucleotide sequence ID" value="XM_014327481.1"/>
</dbReference>
<feature type="compositionally biased region" description="Basic and acidic residues" evidence="8">
    <location>
        <begin position="896"/>
        <end position="923"/>
    </location>
</feature>
<dbReference type="GO" id="GO:0070628">
    <property type="term" value="F:proteasome binding"/>
    <property type="evidence" value="ECO:0007669"/>
    <property type="project" value="TreeGrafter"/>
</dbReference>
<dbReference type="PANTHER" id="PTHR43982:SF6">
    <property type="entry name" value="UBIQUITIN CARBOXYL-TERMINAL HYDROLASE 2-RELATED"/>
    <property type="match status" value="1"/>
</dbReference>
<dbReference type="Pfam" id="PF13446">
    <property type="entry name" value="RPT"/>
    <property type="match status" value="1"/>
</dbReference>
<keyword evidence="6" id="KW-0788">Thiol protease</keyword>
<dbReference type="InterPro" id="IPR028889">
    <property type="entry name" value="USP"/>
</dbReference>
<evidence type="ECO:0000313" key="10">
    <source>
        <dbReference type="EMBL" id="EJT51483.1"/>
    </source>
</evidence>
<keyword evidence="4" id="KW-0833">Ubl conjugation pathway</keyword>
<dbReference type="Pfam" id="PF00443">
    <property type="entry name" value="UCH"/>
    <property type="match status" value="1"/>
</dbReference>
<dbReference type="OrthoDB" id="2420415at2759"/>
<evidence type="ECO:0000313" key="11">
    <source>
        <dbReference type="Proteomes" id="UP000002748"/>
    </source>
</evidence>
<evidence type="ECO:0000256" key="8">
    <source>
        <dbReference type="SAM" id="MobiDB-lite"/>
    </source>
</evidence>
<dbReference type="GO" id="GO:0016579">
    <property type="term" value="P:protein deubiquitination"/>
    <property type="evidence" value="ECO:0007669"/>
    <property type="project" value="InterPro"/>
</dbReference>
<feature type="region of interest" description="Disordered" evidence="8">
    <location>
        <begin position="244"/>
        <end position="279"/>
    </location>
</feature>
<dbReference type="EMBL" id="ALBS01000054">
    <property type="protein sequence ID" value="EJT51483.1"/>
    <property type="molecule type" value="Genomic_DNA"/>
</dbReference>
<feature type="coiled-coil region" evidence="7">
    <location>
        <begin position="1253"/>
        <end position="1280"/>
    </location>
</feature>
<evidence type="ECO:0000256" key="2">
    <source>
        <dbReference type="ARBA" id="ARBA00012759"/>
    </source>
</evidence>
<dbReference type="GO" id="GO:0061136">
    <property type="term" value="P:regulation of proteasomal protein catabolic process"/>
    <property type="evidence" value="ECO:0007669"/>
    <property type="project" value="TreeGrafter"/>
</dbReference>
<protein>
    <recommendedName>
        <fullName evidence="2">ubiquitinyl hydrolase 1</fullName>
        <ecNumber evidence="2">3.4.19.12</ecNumber>
    </recommendedName>
</protein>
<gene>
    <name evidence="10" type="ORF">A1Q1_07245</name>
</gene>
<dbReference type="GeneID" id="25990757"/>
<dbReference type="EC" id="3.4.19.12" evidence="2"/>
<dbReference type="InterPro" id="IPR038765">
    <property type="entry name" value="Papain-like_cys_pep_sf"/>
</dbReference>
<dbReference type="InterPro" id="IPR018200">
    <property type="entry name" value="USP_CS"/>
</dbReference>
<feature type="region of interest" description="Disordered" evidence="8">
    <location>
        <begin position="1"/>
        <end position="217"/>
    </location>
</feature>
<reference evidence="10 11" key="1">
    <citation type="journal article" date="2012" name="Eukaryot. Cell">
        <title>Draft genome sequence of CBS 2479, the standard type strain of Trichosporon asahii.</title>
        <authorList>
            <person name="Yang R.Y."/>
            <person name="Li H.T."/>
            <person name="Zhu H."/>
            <person name="Zhou G.P."/>
            <person name="Wang M."/>
            <person name="Wang L."/>
        </authorList>
    </citation>
    <scope>NUCLEOTIDE SEQUENCE [LARGE SCALE GENOMIC DNA]</scope>
    <source>
        <strain evidence="11">ATCC 90039 / CBS 2479 / JCM 2466 / KCTC 7840 / NCYC 2677 / UAMH 7654</strain>
    </source>
</reference>
<evidence type="ECO:0000256" key="5">
    <source>
        <dbReference type="ARBA" id="ARBA00022801"/>
    </source>
</evidence>
<feature type="compositionally biased region" description="Low complexity" evidence="8">
    <location>
        <begin position="87"/>
        <end position="104"/>
    </location>
</feature>
<dbReference type="PROSITE" id="PS00973">
    <property type="entry name" value="USP_2"/>
    <property type="match status" value="1"/>
</dbReference>
<dbReference type="GO" id="GO:0043161">
    <property type="term" value="P:proteasome-mediated ubiquitin-dependent protein catabolic process"/>
    <property type="evidence" value="ECO:0007669"/>
    <property type="project" value="InterPro"/>
</dbReference>
<comment type="catalytic activity">
    <reaction evidence="1">
        <text>Thiol-dependent hydrolysis of ester, thioester, amide, peptide and isopeptide bonds formed by the C-terminal Gly of ubiquitin (a 76-residue protein attached to proteins as an intracellular targeting signal).</text>
        <dbReference type="EC" id="3.4.19.12"/>
    </reaction>
</comment>
<comment type="caution">
    <text evidence="10">The sequence shown here is derived from an EMBL/GenBank/DDBJ whole genome shotgun (WGS) entry which is preliminary data.</text>
</comment>
<evidence type="ECO:0000256" key="3">
    <source>
        <dbReference type="ARBA" id="ARBA00022670"/>
    </source>
</evidence>
<feature type="compositionally biased region" description="Low complexity" evidence="8">
    <location>
        <begin position="862"/>
        <end position="871"/>
    </location>
</feature>
<dbReference type="InterPro" id="IPR044635">
    <property type="entry name" value="UBP14-like"/>
</dbReference>
<dbReference type="Proteomes" id="UP000002748">
    <property type="component" value="Unassembled WGS sequence"/>
</dbReference>
<evidence type="ECO:0000259" key="9">
    <source>
        <dbReference type="PROSITE" id="PS50235"/>
    </source>
</evidence>
<dbReference type="SUPFAM" id="SSF54001">
    <property type="entry name" value="Cysteine proteinases"/>
    <property type="match status" value="1"/>
</dbReference>
<evidence type="ECO:0000256" key="6">
    <source>
        <dbReference type="ARBA" id="ARBA00022807"/>
    </source>
</evidence>
<feature type="compositionally biased region" description="Polar residues" evidence="8">
    <location>
        <begin position="71"/>
        <end position="80"/>
    </location>
</feature>
<accession>J5RA24</accession>
<dbReference type="VEuPathDB" id="FungiDB:A1Q1_07245"/>
<feature type="region of interest" description="Disordered" evidence="8">
    <location>
        <begin position="976"/>
        <end position="1015"/>
    </location>
</feature>
<dbReference type="PANTHER" id="PTHR43982">
    <property type="entry name" value="UBIQUITIN CARBOXYL-TERMINAL HYDROLASE"/>
    <property type="match status" value="1"/>
</dbReference>
<dbReference type="Gene3D" id="3.90.70.10">
    <property type="entry name" value="Cysteine proteinases"/>
    <property type="match status" value="1"/>
</dbReference>
<evidence type="ECO:0000256" key="1">
    <source>
        <dbReference type="ARBA" id="ARBA00000707"/>
    </source>
</evidence>
<sequence length="1383" mass="151594">MAHNAPGGSDQPMSPPSRRSSTVSPTSAPSRRESVASVSQQSVASSRPSSSASRRPLPPLPTGGLRRTSHSDTAGNATSSPLPPYDAAAASTSTLSSVDSAPSTVVSGNQSPAPTLISGGAVSRPSTSASGPTSGDALPPYEYRSPEAVVEHYVEPNDSNLPPGVLAEHLGDDDIPQSEWDTNWSYGAVPPISRSDSKMDIDPSMATMPSVPDVPRRPQISPGVLPKLWLDQIHPHKLWRPLIDDLPRPKEPKSPSSPATPLKSVEPMTAAEDSEPEMPPPFTLDDVWESLPGGKEDHQNWYFCPQCWGWIHVLVGKGDLPTVPSLEEWDKTASFRTPEEKDAARTHRQETMKRFESLEESRSTAEKTAHHLHAFEGLIPATKEHRLERVKVPSHLDAFSAHDRSYGESPPDLTRCASDVWIFVDKGPVSGQIPIGLVKGFIAEKKDNPNVGATGDDSVVTAWNLLLTKTFSKQIGASLISSHLLYRLGFICKQNDDGYLVGPLNPSDASAEDVRHMNRYLARAWVEISLGLMDYRTRAGERTGRFNADSAAAAGWSPMESKLFVRGQTLGEILEGFLHVIQIPEQAYDLQVSDDLANCPIYLGALTRLSHVLVPGHETLQIKVATEKSLDRYTITYEKIGLGRNEVEAIAVPREDIPIDYILSQHREAMNKVFDSTSRAELSRALLLIGQERNNEQLMELGRSGEAFLSLDDAYKEFGLSRDSNIDDELLILQYETWIQDRPSRSDHYRRAISVIATAPGEERPALRAYLEGKDTSDASGESENAAERKVKLQTSKHFVILLRELFNEMYKTTNAAVTPREELARLAILPIDLVSERKDSILPPVKNRVTIDSLPTVLSPISSPGSSGAATANDTVPNTPVLAESPPSTTTPLWSERRGSVLGKRASEDRDSVFGSSEERPRRPTGMSDNLIDLEDSGPSTPTRSQSGPVNGRDREDSELTAPAADLSQLDLASPLSRPQGVSDEAPASPVKEARATEELAPPTAPPPPLPPRRKSMALVAAEKFGLQQDAAEILINVLAQLEYAFDKPTDGDSKGANLIKELFSSKFQQQMLLHNADGTPDKAHPPVESVFVHPIIGVEEDGKDLYDCLSELYLGGAEIEYDGKKGFKMDLVEKLPPVLYIQMRRSQYDPVKGRQVKINTHVPFERCLAMDRFLANADPAKRERSIALTREIMRMRTRRHELKNHKPMSIPDTFRFIRDALATEQTAKALSEQSDDGDVDLTSEDITQDLLDALAKEGEDADAEIAALEAAMPRAKEELEAIWAECNSVEYELVSVFVHGGTGTGGHYWTYQADLPKDGNKFFYYSDDTVKEVPSGDVFCDKSAQGVSPALLCYVRKDKDLVDTLHREPTPEGEETAPSSS</sequence>
<proteinExistence type="predicted"/>
<evidence type="ECO:0000256" key="7">
    <source>
        <dbReference type="SAM" id="Coils"/>
    </source>
</evidence>
<dbReference type="KEGG" id="tasa:A1Q1_07245"/>
<keyword evidence="7" id="KW-0175">Coiled coil</keyword>
<feature type="compositionally biased region" description="Low complexity" evidence="8">
    <location>
        <begin position="16"/>
        <end position="55"/>
    </location>
</feature>
<dbReference type="GO" id="GO:0004843">
    <property type="term" value="F:cysteine-type deubiquitinase activity"/>
    <property type="evidence" value="ECO:0007669"/>
    <property type="project" value="UniProtKB-EC"/>
</dbReference>
<feature type="compositionally biased region" description="Basic and acidic residues" evidence="8">
    <location>
        <begin position="244"/>
        <end position="253"/>
    </location>
</feature>
<organism evidence="10 11">
    <name type="scientific">Trichosporon asahii var. asahii (strain ATCC 90039 / CBS 2479 / JCM 2466 / KCTC 7840 / NBRC 103889/ NCYC 2677 / UAMH 7654)</name>
    <name type="common">Yeast</name>
    <dbReference type="NCBI Taxonomy" id="1186058"/>
    <lineage>
        <taxon>Eukaryota</taxon>
        <taxon>Fungi</taxon>
        <taxon>Dikarya</taxon>
        <taxon>Basidiomycota</taxon>
        <taxon>Agaricomycotina</taxon>
        <taxon>Tremellomycetes</taxon>
        <taxon>Trichosporonales</taxon>
        <taxon>Trichosporonaceae</taxon>
        <taxon>Trichosporon</taxon>
    </lineage>
</organism>
<keyword evidence="3" id="KW-0645">Protease</keyword>
<feature type="compositionally biased region" description="Polar residues" evidence="8">
    <location>
        <begin position="939"/>
        <end position="950"/>
    </location>
</feature>
<dbReference type="PROSITE" id="PS50235">
    <property type="entry name" value="USP_3"/>
    <property type="match status" value="1"/>
</dbReference>
<name>J5RA24_TRIAS</name>
<dbReference type="HOGENOM" id="CLU_002870_0_0_1"/>
<evidence type="ECO:0000256" key="4">
    <source>
        <dbReference type="ARBA" id="ARBA00022786"/>
    </source>
</evidence>